<dbReference type="EnsemblPlants" id="OPUNC02G16920.1">
    <property type="protein sequence ID" value="OPUNC02G16920.1"/>
    <property type="gene ID" value="OPUNC02G16920"/>
</dbReference>
<protein>
    <recommendedName>
        <fullName evidence="1">rRNA N-glycosylase</fullName>
        <ecNumber evidence="1">3.2.2.22</ecNumber>
    </recommendedName>
</protein>
<evidence type="ECO:0000256" key="1">
    <source>
        <dbReference type="RuleBase" id="RU004915"/>
    </source>
</evidence>
<comment type="catalytic activity">
    <reaction evidence="1">
        <text>Endohydrolysis of the N-glycosidic bond at one specific adenosine on the 28S rRNA.</text>
        <dbReference type="EC" id="3.2.2.22"/>
    </reaction>
</comment>
<keyword evidence="3" id="KW-1185">Reference proteome</keyword>
<dbReference type="Gramene" id="OPUNC02G16920.1">
    <property type="protein sequence ID" value="OPUNC02G16920.1"/>
    <property type="gene ID" value="OPUNC02G16920"/>
</dbReference>
<organism evidence="2">
    <name type="scientific">Oryza punctata</name>
    <name type="common">Red rice</name>
    <dbReference type="NCBI Taxonomy" id="4537"/>
    <lineage>
        <taxon>Eukaryota</taxon>
        <taxon>Viridiplantae</taxon>
        <taxon>Streptophyta</taxon>
        <taxon>Embryophyta</taxon>
        <taxon>Tracheophyta</taxon>
        <taxon>Spermatophyta</taxon>
        <taxon>Magnoliopsida</taxon>
        <taxon>Liliopsida</taxon>
        <taxon>Poales</taxon>
        <taxon>Poaceae</taxon>
        <taxon>BOP clade</taxon>
        <taxon>Oryzoideae</taxon>
        <taxon>Oryzeae</taxon>
        <taxon>Oryzinae</taxon>
        <taxon>Oryza</taxon>
    </lineage>
</organism>
<dbReference type="STRING" id="4537.A0A0E0K0K6"/>
<evidence type="ECO:0000313" key="3">
    <source>
        <dbReference type="Proteomes" id="UP000026962"/>
    </source>
</evidence>
<keyword evidence="1" id="KW-0611">Plant defense</keyword>
<reference evidence="2" key="1">
    <citation type="submission" date="2015-04" db="UniProtKB">
        <authorList>
            <consortium name="EnsemblPlants"/>
        </authorList>
    </citation>
    <scope>IDENTIFICATION</scope>
</reference>
<dbReference type="InterPro" id="IPR001574">
    <property type="entry name" value="Ribosome_inactivat_prot"/>
</dbReference>
<dbReference type="Proteomes" id="UP000026962">
    <property type="component" value="Chromosome 2"/>
</dbReference>
<evidence type="ECO:0000313" key="2">
    <source>
        <dbReference type="EnsemblPlants" id="OPUNC02G16920.1"/>
    </source>
</evidence>
<dbReference type="PANTHER" id="PTHR33453:SF3">
    <property type="entry name" value="RRNA N-GLYCOSYLASE"/>
    <property type="match status" value="1"/>
</dbReference>
<proteinExistence type="inferred from homology"/>
<sequence>MSYCSMAARSSYDDLVGSVKTLRDLPLGEPFTSYATVVLSAYDPTYGTHAGSTWLPSSPTGPAIGTPYEAMSYCSMAARSSYDDLVGSVKTLRDLPLGEPFTSYATVVLSAYDPTVKRALATLAMVIREGQRLHSILESILTGHEARRSSDSKWGGSFTIELRECTNISSVEEALTVIGWTFR</sequence>
<dbReference type="GO" id="GO:0006952">
    <property type="term" value="P:defense response"/>
    <property type="evidence" value="ECO:0007669"/>
    <property type="project" value="UniProtKB-KW"/>
</dbReference>
<accession>A0A0E0K0K6</accession>
<keyword evidence="1" id="KW-0800">Toxin</keyword>
<keyword evidence="1" id="KW-0378">Hydrolase</keyword>
<dbReference type="HOGENOM" id="CLU_1477404_0_0_1"/>
<dbReference type="AlphaFoldDB" id="A0A0E0K0K6"/>
<dbReference type="InterPro" id="IPR016138">
    <property type="entry name" value="Ribosome_inactivat_prot_sub1"/>
</dbReference>
<reference evidence="2" key="2">
    <citation type="submission" date="2018-05" db="EMBL/GenBank/DDBJ databases">
        <title>OpunRS2 (Oryza punctata Reference Sequence Version 2).</title>
        <authorList>
            <person name="Zhang J."/>
            <person name="Kudrna D."/>
            <person name="Lee S."/>
            <person name="Talag J."/>
            <person name="Welchert J."/>
            <person name="Wing R.A."/>
        </authorList>
    </citation>
    <scope>NUCLEOTIDE SEQUENCE [LARGE SCALE GENOMIC DNA]</scope>
</reference>
<dbReference type="GO" id="GO:0017148">
    <property type="term" value="P:negative regulation of translation"/>
    <property type="evidence" value="ECO:0007669"/>
    <property type="project" value="UniProtKB-KW"/>
</dbReference>
<dbReference type="GO" id="GO:0090729">
    <property type="term" value="F:toxin activity"/>
    <property type="evidence" value="ECO:0007669"/>
    <property type="project" value="UniProtKB-KW"/>
</dbReference>
<dbReference type="Gene3D" id="3.40.420.10">
    <property type="entry name" value="Ricin (A subunit), domain 1"/>
    <property type="match status" value="1"/>
</dbReference>
<dbReference type="SUPFAM" id="SSF56371">
    <property type="entry name" value="Ribosome inactivating proteins (RIP)"/>
    <property type="match status" value="1"/>
</dbReference>
<comment type="similarity">
    <text evidence="1">Belongs to the ribosome-inactivating protein family.</text>
</comment>
<dbReference type="InterPro" id="IPR036041">
    <property type="entry name" value="Ribosome-inact_prot_sf"/>
</dbReference>
<name>A0A0E0K0K6_ORYPU</name>
<dbReference type="GO" id="GO:0030598">
    <property type="term" value="F:rRNA N-glycosylase activity"/>
    <property type="evidence" value="ECO:0007669"/>
    <property type="project" value="UniProtKB-EC"/>
</dbReference>
<dbReference type="PANTHER" id="PTHR33453">
    <property type="match status" value="1"/>
</dbReference>
<keyword evidence="1" id="KW-0652">Protein synthesis inhibitor</keyword>
<dbReference type="Pfam" id="PF00161">
    <property type="entry name" value="RIP"/>
    <property type="match status" value="1"/>
</dbReference>
<dbReference type="EC" id="3.2.2.22" evidence="1"/>